<accession>A0ABV9VFA3</accession>
<evidence type="ECO:0000313" key="3">
    <source>
        <dbReference type="Proteomes" id="UP001595908"/>
    </source>
</evidence>
<keyword evidence="3" id="KW-1185">Reference proteome</keyword>
<evidence type="ECO:0000313" key="2">
    <source>
        <dbReference type="EMBL" id="MFC4981938.1"/>
    </source>
</evidence>
<feature type="compositionally biased region" description="Low complexity" evidence="1">
    <location>
        <begin position="51"/>
        <end position="67"/>
    </location>
</feature>
<dbReference type="RefSeq" id="WP_157841705.1">
    <property type="nucleotide sequence ID" value="NZ_JBFAGR010000012.1"/>
</dbReference>
<gene>
    <name evidence="2" type="ORF">ACFPL4_26965</name>
</gene>
<sequence length="67" mass="7154">MRDLVTGYVVLTACMVEPDGPWDHQAITNSEVAREFAEKAASGARREGPQRAGSSRGSRGARPAMPP</sequence>
<feature type="region of interest" description="Disordered" evidence="1">
    <location>
        <begin position="35"/>
        <end position="67"/>
    </location>
</feature>
<reference evidence="3" key="1">
    <citation type="journal article" date="2019" name="Int. J. Syst. Evol. Microbiol.">
        <title>The Global Catalogue of Microorganisms (GCM) 10K type strain sequencing project: providing services to taxonomists for standard genome sequencing and annotation.</title>
        <authorList>
            <consortium name="The Broad Institute Genomics Platform"/>
            <consortium name="The Broad Institute Genome Sequencing Center for Infectious Disease"/>
            <person name="Wu L."/>
            <person name="Ma J."/>
        </authorList>
    </citation>
    <scope>NUCLEOTIDE SEQUENCE [LARGE SCALE GENOMIC DNA]</scope>
    <source>
        <strain evidence="3">ICMP 257</strain>
    </source>
</reference>
<evidence type="ECO:0000256" key="1">
    <source>
        <dbReference type="SAM" id="MobiDB-lite"/>
    </source>
</evidence>
<dbReference type="Proteomes" id="UP001595908">
    <property type="component" value="Unassembled WGS sequence"/>
</dbReference>
<dbReference type="EMBL" id="JBHSJE010000009">
    <property type="protein sequence ID" value="MFC4981938.1"/>
    <property type="molecule type" value="Genomic_DNA"/>
</dbReference>
<comment type="caution">
    <text evidence="2">The sequence shown here is derived from an EMBL/GenBank/DDBJ whole genome shotgun (WGS) entry which is preliminary data.</text>
</comment>
<organism evidence="2 3">
    <name type="scientific">Streptomyces atroolivaceus</name>
    <dbReference type="NCBI Taxonomy" id="66869"/>
    <lineage>
        <taxon>Bacteria</taxon>
        <taxon>Bacillati</taxon>
        <taxon>Actinomycetota</taxon>
        <taxon>Actinomycetes</taxon>
        <taxon>Kitasatosporales</taxon>
        <taxon>Streptomycetaceae</taxon>
        <taxon>Streptomyces</taxon>
    </lineage>
</organism>
<proteinExistence type="predicted"/>
<feature type="compositionally biased region" description="Basic and acidic residues" evidence="1">
    <location>
        <begin position="35"/>
        <end position="49"/>
    </location>
</feature>
<dbReference type="GeneID" id="31234700"/>
<name>A0ABV9VFA3_STRAZ</name>
<protein>
    <submittedName>
        <fullName evidence="2">Uncharacterized protein</fullName>
    </submittedName>
</protein>